<dbReference type="InterPro" id="IPR006675">
    <property type="entry name" value="HDIG_dom"/>
</dbReference>
<name>A0A4R5PES8_9MYCO</name>
<evidence type="ECO:0000313" key="3">
    <source>
        <dbReference type="Proteomes" id="UP000295627"/>
    </source>
</evidence>
<dbReference type="NCBIfam" id="TIGR00277">
    <property type="entry name" value="HDIG"/>
    <property type="match status" value="1"/>
</dbReference>
<dbReference type="CDD" id="cd00077">
    <property type="entry name" value="HDc"/>
    <property type="match status" value="1"/>
</dbReference>
<comment type="caution">
    <text evidence="2">The sequence shown here is derived from an EMBL/GenBank/DDBJ whole genome shotgun (WGS) entry which is preliminary data.</text>
</comment>
<gene>
    <name evidence="2" type="ORF">EJ571_06890</name>
</gene>
<dbReference type="RefSeq" id="WP_078335984.1">
    <property type="nucleotide sequence ID" value="NZ_MAFQ01000014.1"/>
</dbReference>
<dbReference type="EMBL" id="RXLR01000013">
    <property type="protein sequence ID" value="TDH23177.1"/>
    <property type="molecule type" value="Genomic_DNA"/>
</dbReference>
<dbReference type="AlphaFoldDB" id="A0A4R5PES8"/>
<accession>A0A4R5PES8</accession>
<proteinExistence type="predicted"/>
<reference evidence="2 3" key="1">
    <citation type="journal article" date="2019" name="Sci. Rep.">
        <title>Extended insight into the Mycobacterium chelonae-abscessus complex through whole genome sequencing of Mycobacterium salmoniphilum outbreak and Mycobacterium salmoniphilum-like strains.</title>
        <authorList>
            <person name="Behra P.R.K."/>
            <person name="Das S."/>
            <person name="Pettersson B.M.F."/>
            <person name="Shirreff L."/>
            <person name="DuCote T."/>
            <person name="Jacobsson K.G."/>
            <person name="Ennis D.G."/>
            <person name="Kirsebom L.A."/>
        </authorList>
    </citation>
    <scope>NUCLEOTIDE SEQUENCE [LARGE SCALE GENOMIC DNA]</scope>
    <source>
        <strain evidence="2 3">DSM 45524</strain>
    </source>
</reference>
<organism evidence="2 3">
    <name type="scientific">Mycobacteroides franklinii</name>
    <dbReference type="NCBI Taxonomy" id="948102"/>
    <lineage>
        <taxon>Bacteria</taxon>
        <taxon>Bacillati</taxon>
        <taxon>Actinomycetota</taxon>
        <taxon>Actinomycetes</taxon>
        <taxon>Mycobacteriales</taxon>
        <taxon>Mycobacteriaceae</taxon>
        <taxon>Mycobacteroides</taxon>
    </lineage>
</organism>
<protein>
    <submittedName>
        <fullName evidence="2">HD domain-containing protein</fullName>
    </submittedName>
</protein>
<evidence type="ECO:0000313" key="2">
    <source>
        <dbReference type="EMBL" id="TDH23177.1"/>
    </source>
</evidence>
<dbReference type="InterPro" id="IPR003607">
    <property type="entry name" value="HD/PDEase_dom"/>
</dbReference>
<evidence type="ECO:0000259" key="1">
    <source>
        <dbReference type="Pfam" id="PF01966"/>
    </source>
</evidence>
<feature type="domain" description="HD" evidence="1">
    <location>
        <begin position="34"/>
        <end position="119"/>
    </location>
</feature>
<dbReference type="SUPFAM" id="SSF109604">
    <property type="entry name" value="HD-domain/PDEase-like"/>
    <property type="match status" value="1"/>
</dbReference>
<dbReference type="Proteomes" id="UP000295627">
    <property type="component" value="Unassembled WGS sequence"/>
</dbReference>
<dbReference type="Gene3D" id="1.10.3210.10">
    <property type="entry name" value="Hypothetical protein af1432"/>
    <property type="match status" value="1"/>
</dbReference>
<sequence length="198" mass="21955">MTSSIPMRLWRDDRLSNHAEHLAEYHLAADLPERWAHTRAVAELTAQVAALIAPAAEHILVAAAFMHDIGYSISVKDTGFHPVDGAEFAREQTFPETVVGLVAHHSGAWAEAIERSLEQELQHYPVPPADFLDIITYADLSTTPNGQRTNPADRLTEVLQRYGRDHLVHRAIRRSGPDLLAAAARVHKQLLIANTATR</sequence>
<dbReference type="InterPro" id="IPR006674">
    <property type="entry name" value="HD_domain"/>
</dbReference>
<dbReference type="Pfam" id="PF01966">
    <property type="entry name" value="HD"/>
    <property type="match status" value="1"/>
</dbReference>